<dbReference type="InterPro" id="IPR053002">
    <property type="entry name" value="Metalloproteinase_M10B"/>
</dbReference>
<dbReference type="GO" id="GO:0005737">
    <property type="term" value="C:cytoplasm"/>
    <property type="evidence" value="ECO:0007669"/>
    <property type="project" value="TreeGrafter"/>
</dbReference>
<dbReference type="AlphaFoldDB" id="A0A1V2LPN3"/>
<dbReference type="InterPro" id="IPR001229">
    <property type="entry name" value="Jacalin-like_lectin_dom"/>
</dbReference>
<dbReference type="SUPFAM" id="SSF51101">
    <property type="entry name" value="Mannose-binding lectins"/>
    <property type="match status" value="1"/>
</dbReference>
<organism evidence="2 3">
    <name type="scientific">Pichia kudriavzevii</name>
    <name type="common">Yeast</name>
    <name type="synonym">Issatchenkia orientalis</name>
    <dbReference type="NCBI Taxonomy" id="4909"/>
    <lineage>
        <taxon>Eukaryota</taxon>
        <taxon>Fungi</taxon>
        <taxon>Dikarya</taxon>
        <taxon>Ascomycota</taxon>
        <taxon>Saccharomycotina</taxon>
        <taxon>Pichiomycetes</taxon>
        <taxon>Pichiales</taxon>
        <taxon>Pichiaceae</taxon>
        <taxon>Pichia</taxon>
    </lineage>
</organism>
<feature type="domain" description="Jacalin-type lectin" evidence="1">
    <location>
        <begin position="546"/>
        <end position="677"/>
    </location>
</feature>
<dbReference type="PROSITE" id="PS51752">
    <property type="entry name" value="JACALIN_LECTIN"/>
    <property type="match status" value="1"/>
</dbReference>
<protein>
    <submittedName>
        <fullName evidence="2">Horcolin</fullName>
    </submittedName>
</protein>
<dbReference type="Proteomes" id="UP000189274">
    <property type="component" value="Unassembled WGS sequence"/>
</dbReference>
<dbReference type="EMBL" id="MQVM01000007">
    <property type="protein sequence ID" value="ONH75131.1"/>
    <property type="molecule type" value="Genomic_DNA"/>
</dbReference>
<gene>
    <name evidence="2" type="ORF">BOH78_2000</name>
</gene>
<evidence type="ECO:0000259" key="1">
    <source>
        <dbReference type="PROSITE" id="PS51752"/>
    </source>
</evidence>
<dbReference type="Pfam" id="PF12044">
    <property type="entry name" value="Metallopep"/>
    <property type="match status" value="1"/>
</dbReference>
<dbReference type="PANTHER" id="PTHR21054">
    <property type="entry name" value="ZINC METALLOPROTEINASE-RELATED"/>
    <property type="match status" value="1"/>
</dbReference>
<dbReference type="Gene3D" id="2.100.10.30">
    <property type="entry name" value="Jacalin-like lectin domain"/>
    <property type="match status" value="1"/>
</dbReference>
<evidence type="ECO:0000313" key="3">
    <source>
        <dbReference type="Proteomes" id="UP000189274"/>
    </source>
</evidence>
<dbReference type="VEuPathDB" id="FungiDB:C5L36_0D04830"/>
<dbReference type="Pfam" id="PF01419">
    <property type="entry name" value="Jacalin"/>
    <property type="match status" value="1"/>
</dbReference>
<accession>A0A1V2LPN3</accession>
<evidence type="ECO:0000313" key="2">
    <source>
        <dbReference type="EMBL" id="ONH75131.1"/>
    </source>
</evidence>
<sequence>MSIEFENLPSEKEELQVPVYILKGRSTARKGGLIGAFSDRFSDQFYEVTDGYFKAYLHLSPGINTITLKHLDGCFQSNGYAGFDTRVKPFAEIVVRINYSPIPKSYVNVPQIHLCVMVGRDSPALFDCPSGKMYEGNNMNTAVKKLRVGARIMQAFTIDEMNKNNVGKRCFRFVEEETVSTISYQEEMKGIRRSEVKIHVIVTDRSVAEIRDANYAQQNANAKEAGKLFDFALQALEKYGGPFSPQSTANIPALAAVMILDATWDKQAKLIRGHAALGGGNDKIKLAIFGSQGLHSWPMNWESIHRAFTDCTPLNVEEVANDCNECSQYWECLCVSLGAFMHEIGHSLGCPHQENGVMLRDYTWMNRKFLTKEKNCVRTRRAEWGPVLSKDEPGWNRLDVIRFLYHPAFMLPTDLEDDTFKPDYILENQGMKLPGSLTSEPTFIAVDNDTLDIISDTGIYLIECHVGEWSRVHYEYLPRLYGGHGPQKYVRLQYSLIQQQMKNEFRNKAVKLEVLCMGFGQRSIDDLRKYLEEHSKTITLSNNRSAKKSDVYGLRTSNYQECVFPANKKIKFFRISHGMALDGIETFFEDGSKVNFGNLKSHYSDFKLDKDEYLTGISFRAGAWVDSVQFITNKRTSPNFGGNGGGLHRVPLLPRQYLLGFYGQFGDWCDQIGIFYG</sequence>
<dbReference type="InterPro" id="IPR036404">
    <property type="entry name" value="Jacalin-like_lectin_dom_sf"/>
</dbReference>
<dbReference type="InterPro" id="IPR021917">
    <property type="entry name" value="Unchr_Zn-peptidase-like"/>
</dbReference>
<proteinExistence type="predicted"/>
<reference evidence="3" key="1">
    <citation type="journal article" date="2017" name="Genome Announc.">
        <title>Genome sequences of Cyberlindnera fabianii 65, Pichia kudriavzevii 129, and Saccharomyces cerevisiae 131 isolated from fermented masau fruits in Zimbabwe.</title>
        <authorList>
            <person name="van Rijswijck I.M.H."/>
            <person name="Derks M.F.L."/>
            <person name="Abee T."/>
            <person name="de Ridder D."/>
            <person name="Smid E.J."/>
        </authorList>
    </citation>
    <scope>NUCLEOTIDE SEQUENCE [LARGE SCALE GENOMIC DNA]</scope>
    <source>
        <strain evidence="3">129</strain>
    </source>
</reference>
<dbReference type="PANTHER" id="PTHR21054:SF2">
    <property type="entry name" value="MIP04191P"/>
    <property type="match status" value="1"/>
</dbReference>
<name>A0A1V2LPN3_PICKU</name>
<dbReference type="SUPFAM" id="SSF55486">
    <property type="entry name" value="Metalloproteases ('zincins'), catalytic domain"/>
    <property type="match status" value="1"/>
</dbReference>
<comment type="caution">
    <text evidence="2">The sequence shown here is derived from an EMBL/GenBank/DDBJ whole genome shotgun (WGS) entry which is preliminary data.</text>
</comment>